<evidence type="ECO:0000313" key="2">
    <source>
        <dbReference type="Proteomes" id="UP000257200"/>
    </source>
</evidence>
<organism evidence="1 2">
    <name type="scientific">Acanthochromis polyacanthus</name>
    <name type="common">spiny chromis</name>
    <dbReference type="NCBI Taxonomy" id="80966"/>
    <lineage>
        <taxon>Eukaryota</taxon>
        <taxon>Metazoa</taxon>
        <taxon>Chordata</taxon>
        <taxon>Craniata</taxon>
        <taxon>Vertebrata</taxon>
        <taxon>Euteleostomi</taxon>
        <taxon>Actinopterygii</taxon>
        <taxon>Neopterygii</taxon>
        <taxon>Teleostei</taxon>
        <taxon>Neoteleostei</taxon>
        <taxon>Acanthomorphata</taxon>
        <taxon>Ovalentaria</taxon>
        <taxon>Pomacentridae</taxon>
        <taxon>Acanthochromis</taxon>
    </lineage>
</organism>
<evidence type="ECO:0008006" key="3">
    <source>
        <dbReference type="Google" id="ProtNLM"/>
    </source>
</evidence>
<reference evidence="1" key="2">
    <citation type="submission" date="2025-09" db="UniProtKB">
        <authorList>
            <consortium name="Ensembl"/>
        </authorList>
    </citation>
    <scope>IDENTIFICATION</scope>
</reference>
<dbReference type="GeneTree" id="ENSGT00940000177400"/>
<accession>A0A3Q1FEA2</accession>
<evidence type="ECO:0000313" key="1">
    <source>
        <dbReference type="Ensembl" id="ENSAPOP00000016181.1"/>
    </source>
</evidence>
<dbReference type="InParanoid" id="A0A3Q1FEA2"/>
<dbReference type="Proteomes" id="UP000257200">
    <property type="component" value="Unplaced"/>
</dbReference>
<name>A0A3Q1FEA2_9TELE</name>
<dbReference type="AlphaFoldDB" id="A0A3Q1FEA2"/>
<reference evidence="1" key="1">
    <citation type="submission" date="2025-08" db="UniProtKB">
        <authorList>
            <consortium name="Ensembl"/>
        </authorList>
    </citation>
    <scope>IDENTIFICATION</scope>
</reference>
<protein>
    <recommendedName>
        <fullName evidence="3">Reverse transcriptase zinc-binding domain-containing protein</fullName>
    </recommendedName>
</protein>
<sequence>MARLKLCDTELCWRCEKYEGTLLHMLYECEMTQNLWRKIILFVNKVLEIDVYQSPALCILGLMTDEMGMSYQQTIWCEMALTIGCRIVLRHWKSKNVITFNEWLEEMT</sequence>
<dbReference type="Ensembl" id="ENSAPOT00000033538.1">
    <property type="protein sequence ID" value="ENSAPOP00000016181.1"/>
    <property type="gene ID" value="ENSAPOG00000019278.1"/>
</dbReference>
<keyword evidence="2" id="KW-1185">Reference proteome</keyword>
<proteinExistence type="predicted"/>